<evidence type="ECO:0000313" key="3">
    <source>
        <dbReference type="Proteomes" id="UP000188318"/>
    </source>
</evidence>
<evidence type="ECO:0000256" key="1">
    <source>
        <dbReference type="SAM" id="MobiDB-lite"/>
    </source>
</evidence>
<dbReference type="AlphaFoldDB" id="A0A1R3R7C9"/>
<reference evidence="3" key="1">
    <citation type="journal article" date="2017" name="Genome Biol.">
        <title>Comparative genomics reveals high biological diversity and specific adaptations in the industrially and medically important fungal genus Aspergillus.</title>
        <authorList>
            <person name="de Vries R.P."/>
            <person name="Riley R."/>
            <person name="Wiebenga A."/>
            <person name="Aguilar-Osorio G."/>
            <person name="Amillis S."/>
            <person name="Uchima C.A."/>
            <person name="Anderluh G."/>
            <person name="Asadollahi M."/>
            <person name="Askin M."/>
            <person name="Barry K."/>
            <person name="Battaglia E."/>
            <person name="Bayram O."/>
            <person name="Benocci T."/>
            <person name="Braus-Stromeyer S.A."/>
            <person name="Caldana C."/>
            <person name="Canovas D."/>
            <person name="Cerqueira G.C."/>
            <person name="Chen F."/>
            <person name="Chen W."/>
            <person name="Choi C."/>
            <person name="Clum A."/>
            <person name="Dos Santos R.A."/>
            <person name="Damasio A.R."/>
            <person name="Diallinas G."/>
            <person name="Emri T."/>
            <person name="Fekete E."/>
            <person name="Flipphi M."/>
            <person name="Freyberg S."/>
            <person name="Gallo A."/>
            <person name="Gournas C."/>
            <person name="Habgood R."/>
            <person name="Hainaut M."/>
            <person name="Harispe M.L."/>
            <person name="Henrissat B."/>
            <person name="Hilden K.S."/>
            <person name="Hope R."/>
            <person name="Hossain A."/>
            <person name="Karabika E."/>
            <person name="Karaffa L."/>
            <person name="Karanyi Z."/>
            <person name="Krasevec N."/>
            <person name="Kuo A."/>
            <person name="Kusch H."/>
            <person name="LaButti K."/>
            <person name="Lagendijk E.L."/>
            <person name="Lapidus A."/>
            <person name="Levasseur A."/>
            <person name="Lindquist E."/>
            <person name="Lipzen A."/>
            <person name="Logrieco A.F."/>
            <person name="MacCabe A."/>
            <person name="Maekelae M.R."/>
            <person name="Malavazi I."/>
            <person name="Melin P."/>
            <person name="Meyer V."/>
            <person name="Mielnichuk N."/>
            <person name="Miskei M."/>
            <person name="Molnar A.P."/>
            <person name="Mule G."/>
            <person name="Ngan C.Y."/>
            <person name="Orejas M."/>
            <person name="Orosz E."/>
            <person name="Ouedraogo J.P."/>
            <person name="Overkamp K.M."/>
            <person name="Park H.-S."/>
            <person name="Perrone G."/>
            <person name="Piumi F."/>
            <person name="Punt P.J."/>
            <person name="Ram A.F."/>
            <person name="Ramon A."/>
            <person name="Rauscher S."/>
            <person name="Record E."/>
            <person name="Riano-Pachon D.M."/>
            <person name="Robert V."/>
            <person name="Roehrig J."/>
            <person name="Ruller R."/>
            <person name="Salamov A."/>
            <person name="Salih N.S."/>
            <person name="Samson R.A."/>
            <person name="Sandor E."/>
            <person name="Sanguinetti M."/>
            <person name="Schuetze T."/>
            <person name="Sepcic K."/>
            <person name="Shelest E."/>
            <person name="Sherlock G."/>
            <person name="Sophianopoulou V."/>
            <person name="Squina F.M."/>
            <person name="Sun H."/>
            <person name="Susca A."/>
            <person name="Todd R.B."/>
            <person name="Tsang A."/>
            <person name="Unkles S.E."/>
            <person name="van de Wiele N."/>
            <person name="van Rossen-Uffink D."/>
            <person name="Oliveira J.V."/>
            <person name="Vesth T.C."/>
            <person name="Visser J."/>
            <person name="Yu J.-H."/>
            <person name="Zhou M."/>
            <person name="Andersen M.R."/>
            <person name="Archer D.B."/>
            <person name="Baker S.E."/>
            <person name="Benoit I."/>
            <person name="Brakhage A.A."/>
            <person name="Braus G.H."/>
            <person name="Fischer R."/>
            <person name="Frisvad J.C."/>
            <person name="Goldman G.H."/>
            <person name="Houbraken J."/>
            <person name="Oakley B."/>
            <person name="Pocsi I."/>
            <person name="Scazzocchio C."/>
            <person name="Seiboth B."/>
            <person name="vanKuyk P.A."/>
            <person name="Wortman J."/>
            <person name="Dyer P.S."/>
            <person name="Grigoriev I.V."/>
        </authorList>
    </citation>
    <scope>NUCLEOTIDE SEQUENCE [LARGE SCALE GENOMIC DNA]</scope>
    <source>
        <strain evidence="3">ITEM 5010</strain>
    </source>
</reference>
<feature type="compositionally biased region" description="Basic and acidic residues" evidence="1">
    <location>
        <begin position="137"/>
        <end position="161"/>
    </location>
</feature>
<evidence type="ECO:0000313" key="2">
    <source>
        <dbReference type="EMBL" id="OOF90394.1"/>
    </source>
</evidence>
<proteinExistence type="predicted"/>
<feature type="region of interest" description="Disordered" evidence="1">
    <location>
        <begin position="1"/>
        <end position="39"/>
    </location>
</feature>
<feature type="compositionally biased region" description="Basic and acidic residues" evidence="1">
    <location>
        <begin position="21"/>
        <end position="30"/>
    </location>
</feature>
<name>A0A1R3R7C9_ASPC5</name>
<dbReference type="VEuPathDB" id="FungiDB:ASPCADRAFT_10691"/>
<organism evidence="2 3">
    <name type="scientific">Aspergillus carbonarius (strain ITEM 5010)</name>
    <dbReference type="NCBI Taxonomy" id="602072"/>
    <lineage>
        <taxon>Eukaryota</taxon>
        <taxon>Fungi</taxon>
        <taxon>Dikarya</taxon>
        <taxon>Ascomycota</taxon>
        <taxon>Pezizomycotina</taxon>
        <taxon>Eurotiomycetes</taxon>
        <taxon>Eurotiomycetidae</taxon>
        <taxon>Eurotiales</taxon>
        <taxon>Aspergillaceae</taxon>
        <taxon>Aspergillus</taxon>
        <taxon>Aspergillus subgen. Circumdati</taxon>
    </lineage>
</organism>
<feature type="compositionally biased region" description="Basic and acidic residues" evidence="1">
    <location>
        <begin position="80"/>
        <end position="97"/>
    </location>
</feature>
<dbReference type="Proteomes" id="UP000188318">
    <property type="component" value="Unassembled WGS sequence"/>
</dbReference>
<feature type="compositionally biased region" description="Basic and acidic residues" evidence="1">
    <location>
        <begin position="183"/>
        <end position="197"/>
    </location>
</feature>
<keyword evidence="3" id="KW-1185">Reference proteome</keyword>
<accession>A0A1R3R7C9</accession>
<sequence length="226" mass="27055">MNERTWPKPQGGVWRRTFPGTHDHGKHEGNEGTWLKPHNERGYKNEWMWPEEPRQDWCPKYTYKNEGKWPEEPHKDKEWMCHEAPNERKWQEPQEKKEKRKKNKGKNEKKNKTKNKKKERRGNEGAWSRTFSGTPYHENEGTWHEPQGENEWKGRKKRGDEGTAGCWRASHGGQKEWTWPKPQEGDKGRGKECEWRRTFSGTPDHGNKGRKRASQQKERMCSLEAR</sequence>
<dbReference type="STRING" id="602072.A0A1R3R7C9"/>
<protein>
    <submittedName>
        <fullName evidence="2">Uncharacterized protein</fullName>
    </submittedName>
</protein>
<gene>
    <name evidence="2" type="ORF">ASPCADRAFT_10691</name>
</gene>
<feature type="compositionally biased region" description="Basic and acidic residues" evidence="1">
    <location>
        <begin position="215"/>
        <end position="226"/>
    </location>
</feature>
<dbReference type="EMBL" id="KV907529">
    <property type="protein sequence ID" value="OOF90394.1"/>
    <property type="molecule type" value="Genomic_DNA"/>
</dbReference>
<feature type="region of interest" description="Disordered" evidence="1">
    <location>
        <begin position="80"/>
        <end position="226"/>
    </location>
</feature>
<feature type="compositionally biased region" description="Basic residues" evidence="1">
    <location>
        <begin position="111"/>
        <end position="120"/>
    </location>
</feature>